<feature type="domain" description="BZIP" evidence="10">
    <location>
        <begin position="139"/>
        <end position="154"/>
    </location>
</feature>
<evidence type="ECO:0000256" key="2">
    <source>
        <dbReference type="ARBA" id="ARBA00004123"/>
    </source>
</evidence>
<evidence type="ECO:0000256" key="9">
    <source>
        <dbReference type="SAM" id="MobiDB-lite"/>
    </source>
</evidence>
<evidence type="ECO:0000313" key="11">
    <source>
        <dbReference type="EMBL" id="KUI56861.1"/>
    </source>
</evidence>
<dbReference type="GO" id="GO:0001228">
    <property type="term" value="F:DNA-binding transcription activator activity, RNA polymerase II-specific"/>
    <property type="evidence" value="ECO:0007669"/>
    <property type="project" value="TreeGrafter"/>
</dbReference>
<comment type="function">
    <text evidence="1">Putative transcription factor.</text>
</comment>
<feature type="compositionally biased region" description="Polar residues" evidence="9">
    <location>
        <begin position="260"/>
        <end position="274"/>
    </location>
</feature>
<reference evidence="12" key="1">
    <citation type="submission" date="2014-12" db="EMBL/GenBank/DDBJ databases">
        <title>Genome Sequence of Valsa Canker Pathogens Uncovers a Specific Adaption of Colonization on Woody Bark.</title>
        <authorList>
            <person name="Yin Z."/>
            <person name="Liu H."/>
            <person name="Gao X."/>
            <person name="Li Z."/>
            <person name="Song N."/>
            <person name="Ke X."/>
            <person name="Dai Q."/>
            <person name="Wu Y."/>
            <person name="Sun Y."/>
            <person name="Xu J.-R."/>
            <person name="Kang Z.K."/>
            <person name="Wang L."/>
            <person name="Huang L."/>
        </authorList>
    </citation>
    <scope>NUCLEOTIDE SEQUENCE [LARGE SCALE GENOMIC DNA]</scope>
    <source>
        <strain evidence="12">SXYL134</strain>
    </source>
</reference>
<dbReference type="Pfam" id="PF00170">
    <property type="entry name" value="bZIP_1"/>
    <property type="match status" value="1"/>
</dbReference>
<dbReference type="PROSITE" id="PS00036">
    <property type="entry name" value="BZIP_BASIC"/>
    <property type="match status" value="1"/>
</dbReference>
<feature type="region of interest" description="Disordered" evidence="9">
    <location>
        <begin position="90"/>
        <end position="154"/>
    </location>
</feature>
<dbReference type="PANTHER" id="PTHR40621">
    <property type="entry name" value="TRANSCRIPTION FACTOR KAPC-RELATED"/>
    <property type="match status" value="1"/>
</dbReference>
<dbReference type="SUPFAM" id="SSF57959">
    <property type="entry name" value="Leucine zipper domain"/>
    <property type="match status" value="1"/>
</dbReference>
<keyword evidence="5" id="KW-0238">DNA-binding</keyword>
<comment type="subcellular location">
    <subcellularLocation>
        <location evidence="2">Nucleus</location>
    </subcellularLocation>
</comment>
<dbReference type="GO" id="GO:0000976">
    <property type="term" value="F:transcription cis-regulatory region binding"/>
    <property type="evidence" value="ECO:0007669"/>
    <property type="project" value="InterPro"/>
</dbReference>
<accession>A0A194UZ41</accession>
<feature type="compositionally biased region" description="Low complexity" evidence="9">
    <location>
        <begin position="140"/>
        <end position="150"/>
    </location>
</feature>
<organism evidence="11 12">
    <name type="scientific">Cytospora mali</name>
    <name type="common">Apple Valsa canker fungus</name>
    <name type="synonym">Valsa mali</name>
    <dbReference type="NCBI Taxonomy" id="578113"/>
    <lineage>
        <taxon>Eukaryota</taxon>
        <taxon>Fungi</taxon>
        <taxon>Dikarya</taxon>
        <taxon>Ascomycota</taxon>
        <taxon>Pezizomycotina</taxon>
        <taxon>Sordariomycetes</taxon>
        <taxon>Sordariomycetidae</taxon>
        <taxon>Diaporthales</taxon>
        <taxon>Cytosporaceae</taxon>
        <taxon>Cytospora</taxon>
    </lineage>
</organism>
<keyword evidence="6" id="KW-0804">Transcription</keyword>
<dbReference type="Proteomes" id="UP000078576">
    <property type="component" value="Unassembled WGS sequence"/>
</dbReference>
<comment type="similarity">
    <text evidence="3">Belongs to the bZIP family.</text>
</comment>
<feature type="compositionally biased region" description="Basic and acidic residues" evidence="9">
    <location>
        <begin position="126"/>
        <end position="137"/>
    </location>
</feature>
<dbReference type="Gene3D" id="1.20.5.170">
    <property type="match status" value="1"/>
</dbReference>
<keyword evidence="7" id="KW-0539">Nucleus</keyword>
<evidence type="ECO:0000259" key="10">
    <source>
        <dbReference type="PROSITE" id="PS00036"/>
    </source>
</evidence>
<feature type="region of interest" description="Disordered" evidence="9">
    <location>
        <begin position="1"/>
        <end position="57"/>
    </location>
</feature>
<dbReference type="EMBL" id="KN714693">
    <property type="protein sequence ID" value="KUI56861.1"/>
    <property type="molecule type" value="Genomic_DNA"/>
</dbReference>
<evidence type="ECO:0000256" key="4">
    <source>
        <dbReference type="ARBA" id="ARBA00023015"/>
    </source>
</evidence>
<feature type="compositionally biased region" description="Basic and acidic residues" evidence="9">
    <location>
        <begin position="285"/>
        <end position="294"/>
    </location>
</feature>
<evidence type="ECO:0000256" key="3">
    <source>
        <dbReference type="ARBA" id="ARBA00007163"/>
    </source>
</evidence>
<dbReference type="STRING" id="694573.A0A194UZ41"/>
<evidence type="ECO:0000256" key="8">
    <source>
        <dbReference type="ARBA" id="ARBA00044067"/>
    </source>
</evidence>
<feature type="region of interest" description="Disordered" evidence="9">
    <location>
        <begin position="201"/>
        <end position="309"/>
    </location>
</feature>
<evidence type="ECO:0000256" key="7">
    <source>
        <dbReference type="ARBA" id="ARBA00023242"/>
    </source>
</evidence>
<dbReference type="InterPro" id="IPR004827">
    <property type="entry name" value="bZIP"/>
</dbReference>
<sequence>MQAANSKAETRGQSAGSSPLNNNSNSTRPSVIAANSHPKLIPRPQPASDPSVTQSLAHGYSDAVTPISTAPIIDPELSIHPTLRSPGYVPTANMMPSGVPPPTEHPGAVPGVANPTAPSPPGDLSADGRKAKRELSQSKRAAQNRAAQRAFRQRKEGYIKKLEQQVRDYGEMEQQFKALQTENYSLREYIVHLQSRLIDAQVEPPQPPPNINLSASVPGPPMHGLPQQPPPAQEGAPPAEPTPNTGSAAGTAALDAVAQAVQSLSRSDASSFKTEPTAAESQAAEDARTAEEISRQLAQAGEGVPAANM</sequence>
<protein>
    <recommendedName>
        <fullName evidence="8">Putative transcription factor kapC</fullName>
    </recommendedName>
</protein>
<evidence type="ECO:0000313" key="12">
    <source>
        <dbReference type="Proteomes" id="UP000078576"/>
    </source>
</evidence>
<dbReference type="GO" id="GO:0090575">
    <property type="term" value="C:RNA polymerase II transcription regulator complex"/>
    <property type="evidence" value="ECO:0007669"/>
    <property type="project" value="TreeGrafter"/>
</dbReference>
<gene>
    <name evidence="11" type="ORF">VP1G_04177</name>
</gene>
<feature type="compositionally biased region" description="Polar residues" evidence="9">
    <location>
        <begin position="1"/>
        <end position="29"/>
    </location>
</feature>
<proteinExistence type="inferred from homology"/>
<dbReference type="InterPro" id="IPR046347">
    <property type="entry name" value="bZIP_sf"/>
</dbReference>
<keyword evidence="4" id="KW-0805">Transcription regulation</keyword>
<dbReference type="OrthoDB" id="2593073at2759"/>
<feature type="compositionally biased region" description="Pro residues" evidence="9">
    <location>
        <begin position="218"/>
        <end position="232"/>
    </location>
</feature>
<name>A0A194UZ41_CYTMA</name>
<dbReference type="AlphaFoldDB" id="A0A194UZ41"/>
<evidence type="ECO:0000256" key="1">
    <source>
        <dbReference type="ARBA" id="ARBA00004049"/>
    </source>
</evidence>
<dbReference type="PANTHER" id="PTHR40621:SF11">
    <property type="entry name" value="TRANSCRIPTION FACTOR KAPC-RELATED"/>
    <property type="match status" value="1"/>
</dbReference>
<keyword evidence="12" id="KW-1185">Reference proteome</keyword>
<evidence type="ECO:0000256" key="5">
    <source>
        <dbReference type="ARBA" id="ARBA00023125"/>
    </source>
</evidence>
<dbReference type="SMART" id="SM00338">
    <property type="entry name" value="BRLZ"/>
    <property type="match status" value="1"/>
</dbReference>
<evidence type="ECO:0000256" key="6">
    <source>
        <dbReference type="ARBA" id="ARBA00023163"/>
    </source>
</evidence>
<dbReference type="InterPro" id="IPR050936">
    <property type="entry name" value="AP-1-like"/>
</dbReference>